<evidence type="ECO:0000313" key="2">
    <source>
        <dbReference type="Proteomes" id="UP000606786"/>
    </source>
</evidence>
<evidence type="ECO:0000313" key="1">
    <source>
        <dbReference type="EMBL" id="CAD6991830.1"/>
    </source>
</evidence>
<name>A0A811U0F9_CERCA</name>
<dbReference type="AlphaFoldDB" id="A0A811U0F9"/>
<proteinExistence type="predicted"/>
<keyword evidence="2" id="KW-1185">Reference proteome</keyword>
<organism evidence="1 2">
    <name type="scientific">Ceratitis capitata</name>
    <name type="common">Mediterranean fruit fly</name>
    <name type="synonym">Tephritis capitata</name>
    <dbReference type="NCBI Taxonomy" id="7213"/>
    <lineage>
        <taxon>Eukaryota</taxon>
        <taxon>Metazoa</taxon>
        <taxon>Ecdysozoa</taxon>
        <taxon>Arthropoda</taxon>
        <taxon>Hexapoda</taxon>
        <taxon>Insecta</taxon>
        <taxon>Pterygota</taxon>
        <taxon>Neoptera</taxon>
        <taxon>Endopterygota</taxon>
        <taxon>Diptera</taxon>
        <taxon>Brachycera</taxon>
        <taxon>Muscomorpha</taxon>
        <taxon>Tephritoidea</taxon>
        <taxon>Tephritidae</taxon>
        <taxon>Ceratitis</taxon>
        <taxon>Ceratitis</taxon>
    </lineage>
</organism>
<gene>
    <name evidence="1" type="ORF">CCAP1982_LOCUS729</name>
</gene>
<dbReference type="EMBL" id="CAJHJT010000001">
    <property type="protein sequence ID" value="CAD6991830.1"/>
    <property type="molecule type" value="Genomic_DNA"/>
</dbReference>
<sequence>MFSCLQKQPADGGAQQRQQQAITTNSLPATNDLMSIINVGTQLKTILCCVHNSLICRNRWQQIIQNTNNDTNNGKLGNWHLCRFSSWPHNEHFIYAGIERMSSGRSMGHDASSVVSSNLDRTINIWSTFLHSTDIKEQRASANSTIYKLISLLN</sequence>
<comment type="caution">
    <text evidence="1">The sequence shown here is derived from an EMBL/GenBank/DDBJ whole genome shotgun (WGS) entry which is preliminary data.</text>
</comment>
<accession>A0A811U0F9</accession>
<protein>
    <submittedName>
        <fullName evidence="1">(Mediterranean fruit fly) hypothetical protein</fullName>
    </submittedName>
</protein>
<dbReference type="Proteomes" id="UP000606786">
    <property type="component" value="Unassembled WGS sequence"/>
</dbReference>
<reference evidence="1" key="1">
    <citation type="submission" date="2020-11" db="EMBL/GenBank/DDBJ databases">
        <authorList>
            <person name="Whitehead M."/>
        </authorList>
    </citation>
    <scope>NUCLEOTIDE SEQUENCE</scope>
    <source>
        <strain evidence="1">EGII</strain>
    </source>
</reference>